<dbReference type="Pfam" id="PF00106">
    <property type="entry name" value="adh_short"/>
    <property type="match status" value="1"/>
</dbReference>
<dbReference type="PANTHER" id="PTHR42760">
    <property type="entry name" value="SHORT-CHAIN DEHYDROGENASES/REDUCTASES FAMILY MEMBER"/>
    <property type="match status" value="1"/>
</dbReference>
<protein>
    <submittedName>
        <fullName evidence="1">SDR family NAD(P)-dependent oxidoreductase</fullName>
    </submittedName>
</protein>
<evidence type="ECO:0000313" key="1">
    <source>
        <dbReference type="EMBL" id="MBV7257086.1"/>
    </source>
</evidence>
<reference evidence="1 2" key="1">
    <citation type="submission" date="2021-04" db="EMBL/GenBank/DDBJ databases">
        <authorList>
            <person name="Pira H."/>
            <person name="Risdian C."/>
            <person name="Wink J."/>
        </authorList>
    </citation>
    <scope>NUCLEOTIDE SEQUENCE [LARGE SCALE GENOMIC DNA]</scope>
    <source>
        <strain evidence="1 2">WHA3</strain>
    </source>
</reference>
<accession>A0ABS6SGS2</accession>
<dbReference type="CDD" id="cd05233">
    <property type="entry name" value="SDR_c"/>
    <property type="match status" value="1"/>
</dbReference>
<organism evidence="1 2">
    <name type="scientific">Pacificimonas pallii</name>
    <dbReference type="NCBI Taxonomy" id="2827236"/>
    <lineage>
        <taxon>Bacteria</taxon>
        <taxon>Pseudomonadati</taxon>
        <taxon>Pseudomonadota</taxon>
        <taxon>Alphaproteobacteria</taxon>
        <taxon>Sphingomonadales</taxon>
        <taxon>Sphingosinicellaceae</taxon>
        <taxon>Pacificimonas</taxon>
    </lineage>
</organism>
<dbReference type="EMBL" id="JAGSPA010000003">
    <property type="protein sequence ID" value="MBV7257086.1"/>
    <property type="molecule type" value="Genomic_DNA"/>
</dbReference>
<dbReference type="InterPro" id="IPR020904">
    <property type="entry name" value="Sc_DH/Rdtase_CS"/>
</dbReference>
<dbReference type="InterPro" id="IPR002347">
    <property type="entry name" value="SDR_fam"/>
</dbReference>
<dbReference type="RefSeq" id="WP_218445918.1">
    <property type="nucleotide sequence ID" value="NZ_JAGSPA010000003.1"/>
</dbReference>
<proteinExistence type="predicted"/>
<evidence type="ECO:0000313" key="2">
    <source>
        <dbReference type="Proteomes" id="UP000722336"/>
    </source>
</evidence>
<dbReference type="Proteomes" id="UP000722336">
    <property type="component" value="Unassembled WGS sequence"/>
</dbReference>
<sequence length="283" mass="29872">MDKLEGKVAFVTGAASGIGLGIATALAQAGVKVMLCDIEKDALARAVEALAATNADVDGVLADVSLKAELQAAADKTIARFHKVNILVNNAGVGGGAGYGEWTDASWDWTIGVNLMSVIWGFEIFGPLIEKAGEGGQIVSTASMAGHLPITGPAYAVTKFGVVALSENLRPVLAEKGIGVSVLCPGFIRTNIMESTRNVPSRLAGNVEEQDMAKGPVKAFAEMARKAIENGIDPLYVGELVREGIEGDWMYIFTDNEFEPGVDARYKGVKEGFDMIRGREPAR</sequence>
<comment type="caution">
    <text evidence="1">The sequence shown here is derived from an EMBL/GenBank/DDBJ whole genome shotgun (WGS) entry which is preliminary data.</text>
</comment>
<name>A0ABS6SGS2_9SPHN</name>
<gene>
    <name evidence="1" type="ORF">KCG44_09860</name>
</gene>
<keyword evidence="2" id="KW-1185">Reference proteome</keyword>
<dbReference type="PROSITE" id="PS00061">
    <property type="entry name" value="ADH_SHORT"/>
    <property type="match status" value="1"/>
</dbReference>